<reference evidence="1" key="1">
    <citation type="submission" date="2022-06" db="EMBL/GenBank/DDBJ databases">
        <title>Genome sequence of Phormidium yuhuli AB48 isolated from an industrial photobioreactor environment.</title>
        <authorList>
            <person name="Qiu Y."/>
            <person name="Noonan A.J.C."/>
            <person name="Dofher K."/>
            <person name="Koch M."/>
            <person name="Kieft B."/>
            <person name="Lin X."/>
            <person name="Ziels R.M."/>
            <person name="Hallam S.J."/>
        </authorList>
    </citation>
    <scope>NUCLEOTIDE SEQUENCE</scope>
    <source>
        <strain evidence="1">AB48</strain>
    </source>
</reference>
<dbReference type="RefSeq" id="WP_252663180.1">
    <property type="nucleotide sequence ID" value="NZ_CP098611.1"/>
</dbReference>
<proteinExistence type="predicted"/>
<dbReference type="EMBL" id="CP098611">
    <property type="protein sequence ID" value="USR91149.1"/>
    <property type="molecule type" value="Genomic_DNA"/>
</dbReference>
<keyword evidence="2" id="KW-1185">Reference proteome</keyword>
<evidence type="ECO:0000313" key="1">
    <source>
        <dbReference type="EMBL" id="USR91149.1"/>
    </source>
</evidence>
<evidence type="ECO:0000313" key="2">
    <source>
        <dbReference type="Proteomes" id="UP001056708"/>
    </source>
</evidence>
<protein>
    <submittedName>
        <fullName evidence="1">Uncharacterized protein</fullName>
    </submittedName>
</protein>
<dbReference type="Proteomes" id="UP001056708">
    <property type="component" value="Chromosome"/>
</dbReference>
<sequence length="51" mass="5892">MNKITRQAINEANRNHLATLKESLERRISVARANGNEQLLRQLEAEASYLR</sequence>
<name>A0ABY5ASE2_9CYAN</name>
<gene>
    <name evidence="1" type="ORF">NEA10_20380</name>
</gene>
<accession>A0ABY5ASE2</accession>
<organism evidence="1 2">
    <name type="scientific">Phormidium yuhuli AB48</name>
    <dbReference type="NCBI Taxonomy" id="2940671"/>
    <lineage>
        <taxon>Bacteria</taxon>
        <taxon>Bacillati</taxon>
        <taxon>Cyanobacteriota</taxon>
        <taxon>Cyanophyceae</taxon>
        <taxon>Oscillatoriophycideae</taxon>
        <taxon>Oscillatoriales</taxon>
        <taxon>Oscillatoriaceae</taxon>
        <taxon>Phormidium</taxon>
        <taxon>Phormidium yuhuli</taxon>
    </lineage>
</organism>